<evidence type="ECO:0000259" key="8">
    <source>
        <dbReference type="Pfam" id="PF13742"/>
    </source>
</evidence>
<evidence type="ECO:0000256" key="3">
    <source>
        <dbReference type="ARBA" id="ARBA00022801"/>
    </source>
</evidence>
<proteinExistence type="inferred from homology"/>
<dbReference type="EMBL" id="FWWR01000009">
    <property type="protein sequence ID" value="SMB82422.1"/>
    <property type="molecule type" value="Genomic_DNA"/>
</dbReference>
<dbReference type="Pfam" id="PF13742">
    <property type="entry name" value="tRNA_anti_2"/>
    <property type="match status" value="1"/>
</dbReference>
<dbReference type="PANTHER" id="PTHR30008">
    <property type="entry name" value="EXODEOXYRIBONUCLEASE 7 LARGE SUBUNIT"/>
    <property type="match status" value="1"/>
</dbReference>
<organism evidence="9 10">
    <name type="scientific">Peptoniphilus asaccharolyticus DSM 20463</name>
    <dbReference type="NCBI Taxonomy" id="573058"/>
    <lineage>
        <taxon>Bacteria</taxon>
        <taxon>Bacillati</taxon>
        <taxon>Bacillota</taxon>
        <taxon>Tissierellia</taxon>
        <taxon>Tissierellales</taxon>
        <taxon>Peptoniphilaceae</taxon>
        <taxon>Peptoniphilus</taxon>
    </lineage>
</organism>
<evidence type="ECO:0000313" key="10">
    <source>
        <dbReference type="Proteomes" id="UP000192368"/>
    </source>
</evidence>
<reference evidence="10" key="1">
    <citation type="submission" date="2017-04" db="EMBL/GenBank/DDBJ databases">
        <authorList>
            <person name="Varghese N."/>
            <person name="Submissions S."/>
        </authorList>
    </citation>
    <scope>NUCLEOTIDE SEQUENCE [LARGE SCALE GENOMIC DNA]</scope>
    <source>
        <strain evidence="10">DSM 20463</strain>
    </source>
</reference>
<protein>
    <recommendedName>
        <fullName evidence="5">Exodeoxyribonuclease 7 large subunit</fullName>
        <ecNumber evidence="5">3.1.11.6</ecNumber>
    </recommendedName>
    <alternativeName>
        <fullName evidence="5">Exodeoxyribonuclease VII large subunit</fullName>
        <shortName evidence="5">Exonuclease VII large subunit</shortName>
    </alternativeName>
</protein>
<sequence>MDMKAIKVRELNKYIKKYVAMDYLLSNIDVEGEISNLKKHSNGNYYLTLKDDTAFIRAVIYYTDVDNLEYEPFDGDSVIASGAIAIFEKDASVTFFIRKLRSKGNGNIKEAYERLKEKLEEEGLFSKPKKKLKAFPQKVGVVTSPTGAAIQDIINVIKRRNSSIDIVLYPALVQGEGAVQSILEGLKCFEDSDVDVVIVGRGGGSYEDLVAFNDEGIARYIYSMEKTVISAVGHEIDYVISDFVADFRAPTPSSAAEIVSLSKDELRQHLDLSFNIIKNNVFEKIKSNRFNLDIEKSKLSTKSRDKINLEKVELNFSKRVLNSKLPTVYSKKTELNKVINVFDREFNRFLFENKRELSNLRGNLKLELFESKKEELRILKRYFELYKLDKLTQDKYFNLRDVNLKLNKTIYRSIESDRKKLISLDLSNKGKSLIDKINSDVKILDKSKDQLSLKVETKINRKRNLVLKIGEKLRTTKFSNMYTVDGNGKLITSIKQVKSNQVLHINFKDGVVKSKVFDIEEK</sequence>
<evidence type="ECO:0000313" key="9">
    <source>
        <dbReference type="EMBL" id="SMB82422.1"/>
    </source>
</evidence>
<dbReference type="GO" id="GO:0006308">
    <property type="term" value="P:DNA catabolic process"/>
    <property type="evidence" value="ECO:0007669"/>
    <property type="project" value="UniProtKB-UniRule"/>
</dbReference>
<dbReference type="Pfam" id="PF02601">
    <property type="entry name" value="Exonuc_VII_L"/>
    <property type="match status" value="1"/>
</dbReference>
<comment type="catalytic activity">
    <reaction evidence="5 6">
        <text>Exonucleolytic cleavage in either 5'- to 3'- or 3'- to 5'-direction to yield nucleoside 5'-phosphates.</text>
        <dbReference type="EC" id="3.1.11.6"/>
    </reaction>
</comment>
<evidence type="ECO:0000259" key="7">
    <source>
        <dbReference type="Pfam" id="PF02601"/>
    </source>
</evidence>
<comment type="similarity">
    <text evidence="5 6">Belongs to the XseA family.</text>
</comment>
<dbReference type="InterPro" id="IPR020579">
    <property type="entry name" value="Exonuc_VII_lsu_C"/>
</dbReference>
<dbReference type="AlphaFoldDB" id="A0A1W1UMU9"/>
<keyword evidence="10" id="KW-1185">Reference proteome</keyword>
<dbReference type="InterPro" id="IPR025824">
    <property type="entry name" value="OB-fold_nuc-bd_dom"/>
</dbReference>
<dbReference type="InterPro" id="IPR003753">
    <property type="entry name" value="Exonuc_VII_L"/>
</dbReference>
<feature type="domain" description="OB-fold nucleic acid binding" evidence="8">
    <location>
        <begin position="7"/>
        <end position="100"/>
    </location>
</feature>
<dbReference type="PANTHER" id="PTHR30008:SF0">
    <property type="entry name" value="EXODEOXYRIBONUCLEASE 7 LARGE SUBUNIT"/>
    <property type="match status" value="1"/>
</dbReference>
<dbReference type="GO" id="GO:0005737">
    <property type="term" value="C:cytoplasm"/>
    <property type="evidence" value="ECO:0007669"/>
    <property type="project" value="UniProtKB-SubCell"/>
</dbReference>
<comment type="function">
    <text evidence="5">Bidirectionally degrades single-stranded DNA into large acid-insoluble oligonucleotides, which are then degraded further into small acid-soluble oligonucleotides.</text>
</comment>
<accession>A0A1W1UMU9</accession>
<evidence type="ECO:0000256" key="2">
    <source>
        <dbReference type="ARBA" id="ARBA00022722"/>
    </source>
</evidence>
<gene>
    <name evidence="5" type="primary">xseA</name>
    <name evidence="9" type="ORF">SAMN00017477_0461</name>
</gene>
<keyword evidence="2 5" id="KW-0540">Nuclease</keyword>
<comment type="subcellular location">
    <subcellularLocation>
        <location evidence="5 6">Cytoplasm</location>
    </subcellularLocation>
</comment>
<dbReference type="GO" id="GO:0003676">
    <property type="term" value="F:nucleic acid binding"/>
    <property type="evidence" value="ECO:0007669"/>
    <property type="project" value="InterPro"/>
</dbReference>
<dbReference type="CDD" id="cd04489">
    <property type="entry name" value="ExoVII_LU_OBF"/>
    <property type="match status" value="1"/>
</dbReference>
<dbReference type="Proteomes" id="UP000192368">
    <property type="component" value="Unassembled WGS sequence"/>
</dbReference>
<dbReference type="EC" id="3.1.11.6" evidence="5"/>
<comment type="subunit">
    <text evidence="5">Heterooligomer composed of large and small subunits.</text>
</comment>
<evidence type="ECO:0000256" key="6">
    <source>
        <dbReference type="RuleBase" id="RU004355"/>
    </source>
</evidence>
<dbReference type="GO" id="GO:0008855">
    <property type="term" value="F:exodeoxyribonuclease VII activity"/>
    <property type="evidence" value="ECO:0007669"/>
    <property type="project" value="UniProtKB-UniRule"/>
</dbReference>
<evidence type="ECO:0000256" key="5">
    <source>
        <dbReference type="HAMAP-Rule" id="MF_00378"/>
    </source>
</evidence>
<dbReference type="GO" id="GO:0009318">
    <property type="term" value="C:exodeoxyribonuclease VII complex"/>
    <property type="evidence" value="ECO:0007669"/>
    <property type="project" value="UniProtKB-UniRule"/>
</dbReference>
<evidence type="ECO:0000256" key="1">
    <source>
        <dbReference type="ARBA" id="ARBA00022490"/>
    </source>
</evidence>
<keyword evidence="1 5" id="KW-0963">Cytoplasm</keyword>
<evidence type="ECO:0000256" key="4">
    <source>
        <dbReference type="ARBA" id="ARBA00022839"/>
    </source>
</evidence>
<keyword evidence="3 5" id="KW-0378">Hydrolase</keyword>
<dbReference type="NCBIfam" id="TIGR00237">
    <property type="entry name" value="xseA"/>
    <property type="match status" value="1"/>
</dbReference>
<dbReference type="STRING" id="573058.SAMN00017477_0461"/>
<keyword evidence="4 5" id="KW-0269">Exonuclease</keyword>
<feature type="domain" description="Exonuclease VII large subunit C-terminal" evidence="7">
    <location>
        <begin position="127"/>
        <end position="372"/>
    </location>
</feature>
<dbReference type="HAMAP" id="MF_00378">
    <property type="entry name" value="Exonuc_7_L"/>
    <property type="match status" value="1"/>
</dbReference>
<name>A0A1W1UMU9_PEPAS</name>